<feature type="region of interest" description="Disordered" evidence="1">
    <location>
        <begin position="84"/>
        <end position="203"/>
    </location>
</feature>
<keyword evidence="3" id="KW-1185">Reference proteome</keyword>
<dbReference type="Proteomes" id="UP000193240">
    <property type="component" value="Unassembled WGS sequence"/>
</dbReference>
<dbReference type="PANTHER" id="PTHR40642:SF1">
    <property type="entry name" value="YALI0F31295P"/>
    <property type="match status" value="1"/>
</dbReference>
<dbReference type="OMA" id="HQANGPD"/>
<dbReference type="InParanoid" id="A0A1Y2M3W9"/>
<evidence type="ECO:0000313" key="2">
    <source>
        <dbReference type="EMBL" id="OSS50824.1"/>
    </source>
</evidence>
<dbReference type="InterPro" id="IPR024526">
    <property type="entry name" value="DUF3807"/>
</dbReference>
<gene>
    <name evidence="2" type="ORF">B5807_04111</name>
</gene>
<dbReference type="PANTHER" id="PTHR40642">
    <property type="entry name" value="YALI0F31295P"/>
    <property type="match status" value="1"/>
</dbReference>
<evidence type="ECO:0000256" key="1">
    <source>
        <dbReference type="SAM" id="MobiDB-lite"/>
    </source>
</evidence>
<dbReference type="STRING" id="105696.A0A1Y2M3W9"/>
<dbReference type="EMBL" id="KZ107841">
    <property type="protein sequence ID" value="OSS50824.1"/>
    <property type="molecule type" value="Genomic_DNA"/>
</dbReference>
<dbReference type="Pfam" id="PF12720">
    <property type="entry name" value="DUF3807"/>
    <property type="match status" value="1"/>
</dbReference>
<organism evidence="2 3">
    <name type="scientific">Epicoccum nigrum</name>
    <name type="common">Soil fungus</name>
    <name type="synonym">Epicoccum purpurascens</name>
    <dbReference type="NCBI Taxonomy" id="105696"/>
    <lineage>
        <taxon>Eukaryota</taxon>
        <taxon>Fungi</taxon>
        <taxon>Dikarya</taxon>
        <taxon>Ascomycota</taxon>
        <taxon>Pezizomycotina</taxon>
        <taxon>Dothideomycetes</taxon>
        <taxon>Pleosporomycetidae</taxon>
        <taxon>Pleosporales</taxon>
        <taxon>Pleosporineae</taxon>
        <taxon>Didymellaceae</taxon>
        <taxon>Epicoccum</taxon>
    </lineage>
</organism>
<reference evidence="2 3" key="1">
    <citation type="journal article" date="2017" name="Genome Announc.">
        <title>Genome sequence of the saprophytic ascomycete Epicoccum nigrum ICMP 19927 strain isolated from New Zealand.</title>
        <authorList>
            <person name="Fokin M."/>
            <person name="Fleetwood D."/>
            <person name="Weir B.S."/>
            <person name="Villas-Boas S.G."/>
        </authorList>
    </citation>
    <scope>NUCLEOTIDE SEQUENCE [LARGE SCALE GENOMIC DNA]</scope>
    <source>
        <strain evidence="2 3">ICMP 19927</strain>
    </source>
</reference>
<feature type="compositionally biased region" description="Low complexity" evidence="1">
    <location>
        <begin position="97"/>
        <end position="106"/>
    </location>
</feature>
<feature type="compositionally biased region" description="Polar residues" evidence="1">
    <location>
        <begin position="135"/>
        <end position="144"/>
    </location>
</feature>
<dbReference type="AlphaFoldDB" id="A0A1Y2M3W9"/>
<name>A0A1Y2M3W9_EPING</name>
<feature type="compositionally biased region" description="Basic and acidic residues" evidence="1">
    <location>
        <begin position="159"/>
        <end position="173"/>
    </location>
</feature>
<accession>A0A1Y2M3W9</accession>
<protein>
    <submittedName>
        <fullName evidence="2">Uncharacterized protein</fullName>
    </submittedName>
</protein>
<evidence type="ECO:0000313" key="3">
    <source>
        <dbReference type="Proteomes" id="UP000193240"/>
    </source>
</evidence>
<feature type="compositionally biased region" description="Basic residues" evidence="1">
    <location>
        <begin position="145"/>
        <end position="158"/>
    </location>
</feature>
<sequence length="203" mass="22970">MSLQLPTVTVDDLRDFHARHFPHASAPEHILHGVEEAPVEGHCEEDASLGYYEDGTPRTLTDEQIAMFRHSEIQAIIRKRRHLRDNGDNGSEEGEAVESVVEEAAGTDSAASLSTPTVVPDLGKVASGRVEKPKTQQWATSSAGTKRRNKRNRDRYRAKKETIKREQTRKSNREEDDESDEWDPWHQANGPDVQKDETIDLDY</sequence>
<feature type="compositionally biased region" description="Basic and acidic residues" evidence="1">
    <location>
        <begin position="193"/>
        <end position="203"/>
    </location>
</feature>
<proteinExistence type="predicted"/>